<dbReference type="EMBL" id="BQNB010017002">
    <property type="protein sequence ID" value="GJT58259.1"/>
    <property type="molecule type" value="Genomic_DNA"/>
</dbReference>
<reference evidence="2" key="1">
    <citation type="journal article" date="2022" name="Int. J. Mol. Sci.">
        <title>Draft Genome of Tanacetum Coccineum: Genomic Comparison of Closely Related Tanacetum-Family Plants.</title>
        <authorList>
            <person name="Yamashiro T."/>
            <person name="Shiraishi A."/>
            <person name="Nakayama K."/>
            <person name="Satake H."/>
        </authorList>
    </citation>
    <scope>NUCLEOTIDE SEQUENCE</scope>
</reference>
<evidence type="ECO:0000313" key="2">
    <source>
        <dbReference type="EMBL" id="GJT58259.1"/>
    </source>
</evidence>
<dbReference type="Proteomes" id="UP001151760">
    <property type="component" value="Unassembled WGS sequence"/>
</dbReference>
<evidence type="ECO:0000256" key="1">
    <source>
        <dbReference type="SAM" id="MobiDB-lite"/>
    </source>
</evidence>
<comment type="caution">
    <text evidence="2">The sequence shown here is derived from an EMBL/GenBank/DDBJ whole genome shotgun (WGS) entry which is preliminary data.</text>
</comment>
<sequence>MLHASGSSDGVGSQPKVPDESEDKTTGTDKGTSTIPGVPYVPKYQSESDDESWGESEDDNDNDSEDDNDDNNDDVSKGDNDKANSDNDGSDTHDNERTDSDDDDENPLFTLKDYDEEDHKEEYESDNDYENMFKKEDDDLYKDVNVRSLGTEHEKERKDDVEMTEKTDDLKQSSSVSSDFANQFLILEKAPPSDHEVTSLMNIKMSHEVPSTHISSPFTETATVILDSSTIASTTAPPTISMISHLPQLTTPTPAPITDSTTISIPALLDFSSLFGLDQRVSTLETELSQLKQADLSTQLLKFSYTQEFEKKAQEKRKLYIDVVEKLVKDIIKDEVKSLLPHIPPKEVSDFATCFELKKIRLEKLEKSKSYRVAEAHRNLYDALVKSYQLDKDLFDSYGKAYHLKRSHEDKDKDEDPPAEPDQGLKKRKTSKDVEPPRSYKLKDSQSSSSKGTKSLPKSSRKSVQVEEPMFETADTEMPQDQGEDMAYVMNHLKINNLTQQHLVGPTFNLLKGTCKSRVKLEYHFEECYKVVTDHLDWTNLEGHQHVFNLSKPLPLIEVQGRQKKKNYVKVIKKYNYRYLEEIEVQRDDNTLYKFKEGDFLNLNLRDIKDMLLLLVQKKISNLERDVIFDLNVALWIFTRSIVILKRVEDLQLGVKSYQKKTNITKHETFRSDISKLTPTLTSVQRVLHDIASSLEMDYLPKRTWSKLDRKRSRIVIKLIDQQLFERRLMRNLEKFIGGREYGNDFRLLERII</sequence>
<proteinExistence type="predicted"/>
<feature type="region of interest" description="Disordered" evidence="1">
    <location>
        <begin position="1"/>
        <end position="135"/>
    </location>
</feature>
<gene>
    <name evidence="2" type="ORF">Tco_0993313</name>
</gene>
<feature type="compositionally biased region" description="Low complexity" evidence="1">
    <location>
        <begin position="445"/>
        <end position="458"/>
    </location>
</feature>
<organism evidence="2 3">
    <name type="scientific">Tanacetum coccineum</name>
    <dbReference type="NCBI Taxonomy" id="301880"/>
    <lineage>
        <taxon>Eukaryota</taxon>
        <taxon>Viridiplantae</taxon>
        <taxon>Streptophyta</taxon>
        <taxon>Embryophyta</taxon>
        <taxon>Tracheophyta</taxon>
        <taxon>Spermatophyta</taxon>
        <taxon>Magnoliopsida</taxon>
        <taxon>eudicotyledons</taxon>
        <taxon>Gunneridae</taxon>
        <taxon>Pentapetalae</taxon>
        <taxon>asterids</taxon>
        <taxon>campanulids</taxon>
        <taxon>Asterales</taxon>
        <taxon>Asteraceae</taxon>
        <taxon>Asteroideae</taxon>
        <taxon>Anthemideae</taxon>
        <taxon>Anthemidinae</taxon>
        <taxon>Tanacetum</taxon>
    </lineage>
</organism>
<reference evidence="2" key="2">
    <citation type="submission" date="2022-01" db="EMBL/GenBank/DDBJ databases">
        <authorList>
            <person name="Yamashiro T."/>
            <person name="Shiraishi A."/>
            <person name="Satake H."/>
            <person name="Nakayama K."/>
        </authorList>
    </citation>
    <scope>NUCLEOTIDE SEQUENCE</scope>
</reference>
<feature type="compositionally biased region" description="Basic and acidic residues" evidence="1">
    <location>
        <begin position="431"/>
        <end position="444"/>
    </location>
</feature>
<accession>A0ABQ5F536</accession>
<feature type="region of interest" description="Disordered" evidence="1">
    <location>
        <begin position="405"/>
        <end position="478"/>
    </location>
</feature>
<feature type="compositionally biased region" description="Basic and acidic residues" evidence="1">
    <location>
        <begin position="17"/>
        <end position="27"/>
    </location>
</feature>
<feature type="region of interest" description="Disordered" evidence="1">
    <location>
        <begin position="149"/>
        <end position="174"/>
    </location>
</feature>
<feature type="compositionally biased region" description="Basic and acidic residues" evidence="1">
    <location>
        <begin position="407"/>
        <end position="416"/>
    </location>
</feature>
<name>A0ABQ5F536_9ASTR</name>
<feature type="compositionally biased region" description="Polar residues" evidence="1">
    <location>
        <begin position="1"/>
        <end position="11"/>
    </location>
</feature>
<feature type="compositionally biased region" description="Basic and acidic residues" evidence="1">
    <location>
        <begin position="74"/>
        <end position="98"/>
    </location>
</feature>
<evidence type="ECO:0000313" key="3">
    <source>
        <dbReference type="Proteomes" id="UP001151760"/>
    </source>
</evidence>
<protein>
    <submittedName>
        <fullName evidence="2">Uncharacterized protein</fullName>
    </submittedName>
</protein>
<keyword evidence="3" id="KW-1185">Reference proteome</keyword>
<feature type="compositionally biased region" description="Acidic residues" evidence="1">
    <location>
        <begin position="114"/>
        <end position="129"/>
    </location>
</feature>
<feature type="compositionally biased region" description="Basic and acidic residues" evidence="1">
    <location>
        <begin position="149"/>
        <end position="171"/>
    </location>
</feature>
<feature type="compositionally biased region" description="Acidic residues" evidence="1">
    <location>
        <begin position="47"/>
        <end position="73"/>
    </location>
</feature>